<dbReference type="Gene3D" id="3.20.20.80">
    <property type="entry name" value="Glycosidases"/>
    <property type="match status" value="1"/>
</dbReference>
<evidence type="ECO:0000256" key="3">
    <source>
        <dbReference type="ARBA" id="ARBA00023295"/>
    </source>
</evidence>
<reference evidence="5 6" key="1">
    <citation type="submission" date="2024-02" db="EMBL/GenBank/DDBJ databases">
        <title>Bacterial strain from lacustrine sediment.</title>
        <authorList>
            <person name="Petit C."/>
            <person name="Fadhlaoui K."/>
        </authorList>
    </citation>
    <scope>NUCLEOTIDE SEQUENCE [LARGE SCALE GENOMIC DNA]</scope>
    <source>
        <strain evidence="5 6">IPX-CK</strain>
    </source>
</reference>
<dbReference type="EMBL" id="CP146256">
    <property type="protein sequence ID" value="XAH74578.1"/>
    <property type="molecule type" value="Genomic_DNA"/>
</dbReference>
<dbReference type="Pfam" id="PF02903">
    <property type="entry name" value="Alpha-amylase_N"/>
    <property type="match status" value="1"/>
</dbReference>
<proteinExistence type="inferred from homology"/>
<organism evidence="5 6">
    <name type="scientific">Kineothrix sedimenti</name>
    <dbReference type="NCBI Taxonomy" id="3123317"/>
    <lineage>
        <taxon>Bacteria</taxon>
        <taxon>Bacillati</taxon>
        <taxon>Bacillota</taxon>
        <taxon>Clostridia</taxon>
        <taxon>Lachnospirales</taxon>
        <taxon>Lachnospiraceae</taxon>
        <taxon>Kineothrix</taxon>
    </lineage>
</organism>
<evidence type="ECO:0000256" key="2">
    <source>
        <dbReference type="ARBA" id="ARBA00022801"/>
    </source>
</evidence>
<dbReference type="RefSeq" id="WP_342758167.1">
    <property type="nucleotide sequence ID" value="NZ_CP146256.1"/>
</dbReference>
<sequence length="597" mass="69963">MLKEAVLHRNSYKYVYPSLRNCLNFKLRTGREDIKDCKLICFPRTDTDSPQILSMKCFARDHLFDYFETAAYFSKVARYQKYYFELVDAEDRSYYYSAYGITRERPEDGYFEFLYANRGDVISVPDWAKGIVYYQIFPERFKNGDTSNDPKECVPWGSIPDRECYMGGDLRGIIQKLDYLKSLSVDCLYLTPIFKADFNHKYATQDYYDVDPMFGSRQDLKDLIEGCHRRGMRIILDGVFNHTGIHFGPFEDLLEKQEKSAYKEWFYVTEYPVVVSHNAYECVGAYKWMPKLNTSNAEVKKFIINVMEYWIDEFGIDGWRLDVADEVDGGVWEEAHKRIKNKKQDVLLLGETWSLSDKMLEGNQLDSIMNYFFRDTVCDYFAKDKIDVDEFDHRLNQMYAVYHKEFQLALYNLLGSHDTARFLSESGGDKKKLKLAAAFQFIFPGSPAIYYGDEIGMEGDNDPDCRRGMIWEEEKQDKELFRWYCMLSRLRQEEKALKYGSFHTNICDAGQQLFGCIRKYENEVIYAVFSKNHSKTCVQAPLLSDSKAVDLIGNEEYAVEKEYTKDAYNGDILEYKGKVTVELLPYSMKVIKQIMEV</sequence>
<dbReference type="Proteomes" id="UP001451571">
    <property type="component" value="Chromosome"/>
</dbReference>
<dbReference type="SMART" id="SM00642">
    <property type="entry name" value="Aamy"/>
    <property type="match status" value="1"/>
</dbReference>
<dbReference type="CDD" id="cd11338">
    <property type="entry name" value="AmyAc_CMD"/>
    <property type="match status" value="1"/>
</dbReference>
<evidence type="ECO:0000256" key="1">
    <source>
        <dbReference type="ARBA" id="ARBA00008061"/>
    </source>
</evidence>
<name>A0ABZ3EYY5_9FIRM</name>
<dbReference type="InterPro" id="IPR013783">
    <property type="entry name" value="Ig-like_fold"/>
</dbReference>
<dbReference type="SUPFAM" id="SSF81296">
    <property type="entry name" value="E set domains"/>
    <property type="match status" value="1"/>
</dbReference>
<dbReference type="InterPro" id="IPR017853">
    <property type="entry name" value="GH"/>
</dbReference>
<keyword evidence="3" id="KW-0326">Glycosidase</keyword>
<evidence type="ECO:0000313" key="6">
    <source>
        <dbReference type="Proteomes" id="UP001451571"/>
    </source>
</evidence>
<evidence type="ECO:0000259" key="4">
    <source>
        <dbReference type="SMART" id="SM00642"/>
    </source>
</evidence>
<dbReference type="Pfam" id="PF00128">
    <property type="entry name" value="Alpha-amylase"/>
    <property type="match status" value="1"/>
</dbReference>
<dbReference type="InterPro" id="IPR014756">
    <property type="entry name" value="Ig_E-set"/>
</dbReference>
<dbReference type="SUPFAM" id="SSF51445">
    <property type="entry name" value="(Trans)glycosidases"/>
    <property type="match status" value="1"/>
</dbReference>
<dbReference type="PANTHER" id="PTHR10357">
    <property type="entry name" value="ALPHA-AMYLASE FAMILY MEMBER"/>
    <property type="match status" value="1"/>
</dbReference>
<protein>
    <submittedName>
        <fullName evidence="5">Glycoside hydrolase family 13 protein</fullName>
    </submittedName>
</protein>
<dbReference type="Gene3D" id="3.90.400.10">
    <property type="entry name" value="Oligo-1,6-glucosidase, Domain 2"/>
    <property type="match status" value="1"/>
</dbReference>
<dbReference type="Gene3D" id="2.60.40.10">
    <property type="entry name" value="Immunoglobulins"/>
    <property type="match status" value="1"/>
</dbReference>
<dbReference type="InterPro" id="IPR045857">
    <property type="entry name" value="O16G_dom_2"/>
</dbReference>
<dbReference type="PANTHER" id="PTHR10357:SF210">
    <property type="entry name" value="MALTODEXTRIN GLUCOSIDASE"/>
    <property type="match status" value="1"/>
</dbReference>
<dbReference type="InterPro" id="IPR006047">
    <property type="entry name" value="GH13_cat_dom"/>
</dbReference>
<keyword evidence="6" id="KW-1185">Reference proteome</keyword>
<keyword evidence="2 5" id="KW-0378">Hydrolase</keyword>
<dbReference type="InterPro" id="IPR004185">
    <property type="entry name" value="Glyco_hydro_13_lg-like_dom"/>
</dbReference>
<evidence type="ECO:0000313" key="5">
    <source>
        <dbReference type="EMBL" id="XAH74578.1"/>
    </source>
</evidence>
<feature type="domain" description="Glycosyl hydrolase family 13 catalytic" evidence="4">
    <location>
        <begin position="135"/>
        <end position="491"/>
    </location>
</feature>
<dbReference type="CDD" id="cd02857">
    <property type="entry name" value="E_set_CDase_PDE_N"/>
    <property type="match status" value="1"/>
</dbReference>
<comment type="similarity">
    <text evidence="1">Belongs to the glycosyl hydrolase 13 family.</text>
</comment>
<dbReference type="GO" id="GO:0016787">
    <property type="term" value="F:hydrolase activity"/>
    <property type="evidence" value="ECO:0007669"/>
    <property type="project" value="UniProtKB-KW"/>
</dbReference>
<accession>A0ABZ3EYY5</accession>
<gene>
    <name evidence="5" type="ORF">V6984_02110</name>
</gene>